<evidence type="ECO:0000256" key="3">
    <source>
        <dbReference type="ARBA" id="ARBA00022840"/>
    </source>
</evidence>
<dbReference type="AlphaFoldDB" id="A0A9D2N4D1"/>
<sequence>MDTVLDVTGLNKSYDSFSLKDVSFSLPEGCITGFIGINGAGKTTTLRSILGLAKGVTGSIRFFGMDMEENEWQIKDRIGVVLDSGGFYEDLSLNEMKKILAPAYSSWCEEDYRSYLERFSLNPKEKIKNLSRGMKVKYALALALSHKAELLIMDEPTSGLDPLSRSQLLNVLRDYMEQGGKGVLFSTHITSDLDKIADMLIMINQGRIVFQGEKDALMDRYRIIKGRKRELNENIRSLFLSIHETDFGFTGMTSHVSQIQKLLPNILLERPTVEDIMLSLIEGGKENAAELS</sequence>
<accession>A0A9D2N4D1</accession>
<dbReference type="InterPro" id="IPR051782">
    <property type="entry name" value="ABC_Transporter_VariousFunc"/>
</dbReference>
<evidence type="ECO:0000256" key="2">
    <source>
        <dbReference type="ARBA" id="ARBA00022741"/>
    </source>
</evidence>
<dbReference type="SUPFAM" id="SSF52540">
    <property type="entry name" value="P-loop containing nucleoside triphosphate hydrolases"/>
    <property type="match status" value="1"/>
</dbReference>
<protein>
    <submittedName>
        <fullName evidence="5">ABC transporter ATP-binding protein</fullName>
    </submittedName>
</protein>
<evidence type="ECO:0000259" key="4">
    <source>
        <dbReference type="PROSITE" id="PS50893"/>
    </source>
</evidence>
<dbReference type="InterPro" id="IPR027417">
    <property type="entry name" value="P-loop_NTPase"/>
</dbReference>
<keyword evidence="2" id="KW-0547">Nucleotide-binding</keyword>
<keyword evidence="3 5" id="KW-0067">ATP-binding</keyword>
<dbReference type="PANTHER" id="PTHR42939">
    <property type="entry name" value="ABC TRANSPORTER ATP-BINDING PROTEIN ALBC-RELATED"/>
    <property type="match status" value="1"/>
</dbReference>
<reference evidence="5" key="2">
    <citation type="submission" date="2021-04" db="EMBL/GenBank/DDBJ databases">
        <authorList>
            <person name="Gilroy R."/>
        </authorList>
    </citation>
    <scope>NUCLEOTIDE SEQUENCE</scope>
    <source>
        <strain evidence="5">ChiSxjej6B18-287</strain>
    </source>
</reference>
<organism evidence="5 6">
    <name type="scientific">Candidatus Blautia merdigallinarum</name>
    <dbReference type="NCBI Taxonomy" id="2838495"/>
    <lineage>
        <taxon>Bacteria</taxon>
        <taxon>Bacillati</taxon>
        <taxon>Bacillota</taxon>
        <taxon>Clostridia</taxon>
        <taxon>Lachnospirales</taxon>
        <taxon>Lachnospiraceae</taxon>
        <taxon>Blautia</taxon>
    </lineage>
</organism>
<dbReference type="Proteomes" id="UP000823893">
    <property type="component" value="Unassembled WGS sequence"/>
</dbReference>
<dbReference type="EMBL" id="DWWV01000093">
    <property type="protein sequence ID" value="HJC10611.1"/>
    <property type="molecule type" value="Genomic_DNA"/>
</dbReference>
<dbReference type="InterPro" id="IPR003439">
    <property type="entry name" value="ABC_transporter-like_ATP-bd"/>
</dbReference>
<proteinExistence type="predicted"/>
<keyword evidence="1" id="KW-0813">Transport</keyword>
<name>A0A9D2N4D1_9FIRM</name>
<evidence type="ECO:0000256" key="1">
    <source>
        <dbReference type="ARBA" id="ARBA00022448"/>
    </source>
</evidence>
<evidence type="ECO:0000313" key="6">
    <source>
        <dbReference type="Proteomes" id="UP000823893"/>
    </source>
</evidence>
<dbReference type="PROSITE" id="PS50893">
    <property type="entry name" value="ABC_TRANSPORTER_2"/>
    <property type="match status" value="1"/>
</dbReference>
<gene>
    <name evidence="5" type="ORF">H9935_07310</name>
</gene>
<feature type="domain" description="ABC transporter" evidence="4">
    <location>
        <begin position="2"/>
        <end position="230"/>
    </location>
</feature>
<dbReference type="Gene3D" id="3.40.50.300">
    <property type="entry name" value="P-loop containing nucleotide triphosphate hydrolases"/>
    <property type="match status" value="1"/>
</dbReference>
<evidence type="ECO:0000313" key="5">
    <source>
        <dbReference type="EMBL" id="HJC10611.1"/>
    </source>
</evidence>
<dbReference type="GO" id="GO:0005524">
    <property type="term" value="F:ATP binding"/>
    <property type="evidence" value="ECO:0007669"/>
    <property type="project" value="UniProtKB-KW"/>
</dbReference>
<comment type="caution">
    <text evidence="5">The sequence shown here is derived from an EMBL/GenBank/DDBJ whole genome shotgun (WGS) entry which is preliminary data.</text>
</comment>
<dbReference type="CDD" id="cd03230">
    <property type="entry name" value="ABC_DR_subfamily_A"/>
    <property type="match status" value="1"/>
</dbReference>
<dbReference type="Pfam" id="PF00005">
    <property type="entry name" value="ABC_tran"/>
    <property type="match status" value="1"/>
</dbReference>
<dbReference type="InterPro" id="IPR003593">
    <property type="entry name" value="AAA+_ATPase"/>
</dbReference>
<dbReference type="SMART" id="SM00382">
    <property type="entry name" value="AAA"/>
    <property type="match status" value="1"/>
</dbReference>
<dbReference type="GO" id="GO:0016887">
    <property type="term" value="F:ATP hydrolysis activity"/>
    <property type="evidence" value="ECO:0007669"/>
    <property type="project" value="InterPro"/>
</dbReference>
<dbReference type="PANTHER" id="PTHR42939:SF3">
    <property type="entry name" value="ABC TRANSPORTER ATP-BINDING COMPONENT"/>
    <property type="match status" value="1"/>
</dbReference>
<reference evidence="5" key="1">
    <citation type="journal article" date="2021" name="PeerJ">
        <title>Extensive microbial diversity within the chicken gut microbiome revealed by metagenomics and culture.</title>
        <authorList>
            <person name="Gilroy R."/>
            <person name="Ravi A."/>
            <person name="Getino M."/>
            <person name="Pursley I."/>
            <person name="Horton D.L."/>
            <person name="Alikhan N.F."/>
            <person name="Baker D."/>
            <person name="Gharbi K."/>
            <person name="Hall N."/>
            <person name="Watson M."/>
            <person name="Adriaenssens E.M."/>
            <person name="Foster-Nyarko E."/>
            <person name="Jarju S."/>
            <person name="Secka A."/>
            <person name="Antonio M."/>
            <person name="Oren A."/>
            <person name="Chaudhuri R.R."/>
            <person name="La Ragione R."/>
            <person name="Hildebrand F."/>
            <person name="Pallen M.J."/>
        </authorList>
    </citation>
    <scope>NUCLEOTIDE SEQUENCE</scope>
    <source>
        <strain evidence="5">ChiSxjej6B18-287</strain>
    </source>
</reference>